<reference evidence="1 2" key="1">
    <citation type="submission" date="2018-06" db="EMBL/GenBank/DDBJ databases">
        <authorList>
            <consortium name="Pathogen Informatics"/>
            <person name="Doyle S."/>
        </authorList>
    </citation>
    <scope>NUCLEOTIDE SEQUENCE [LARGE SCALE GENOMIC DNA]</scope>
    <source>
        <strain evidence="1 2">NCTC10252</strain>
    </source>
</reference>
<protein>
    <submittedName>
        <fullName evidence="1">Uncharacterized protein</fullName>
    </submittedName>
</protein>
<gene>
    <name evidence="1" type="ORF">NCTC10252_00462</name>
</gene>
<organism evidence="1 2">
    <name type="scientific">Salmonella enterica</name>
    <name type="common">Salmonella choleraesuis</name>
    <dbReference type="NCBI Taxonomy" id="28901"/>
    <lineage>
        <taxon>Bacteria</taxon>
        <taxon>Pseudomonadati</taxon>
        <taxon>Pseudomonadota</taxon>
        <taxon>Gammaproteobacteria</taxon>
        <taxon>Enterobacterales</taxon>
        <taxon>Enterobacteriaceae</taxon>
        <taxon>Salmonella</taxon>
    </lineage>
</organism>
<evidence type="ECO:0000313" key="1">
    <source>
        <dbReference type="EMBL" id="SUF55283.1"/>
    </source>
</evidence>
<proteinExistence type="predicted"/>
<dbReference type="AlphaFoldDB" id="A0A379QDW4"/>
<dbReference type="EMBL" id="UGWP01000004">
    <property type="protein sequence ID" value="SUF55283.1"/>
    <property type="molecule type" value="Genomic_DNA"/>
</dbReference>
<accession>A0A379QDW4</accession>
<name>A0A379QDW4_SALER</name>
<sequence length="453" mass="49923">MSDIIFYTEANYQGNSVTIPNKGIVAIFDENWIFRSAKLNGNKLYTTVNFASFDPVDMQDIYLNEDVADFTTVIPDTSNVNTITSMNLLSNDIIVSMDISVDLAGYCAVGVSAIGLATGKCYYQYTPEKIPGTFAVMNPDTMTTVTAALTAETRPIRIADKLTNMTLVTSANIELTYDNTTKNLSLTCDNKYITAAIEKFDDAHFIIHFDYAPAGDIHVCYYKGEEYRGDIDVQIENSLAEFRDSNGDFIYNSATLISNVNYPFYWAQTSYMKGDANYDFNTYKSQIFTSNPSDLSAIFDKTTSNAVRSIVSAGVIPVFLRPVNAAAQDAWQDFVIESSFTTSHLVQISSGKPTEYYAFCSNNPANTQPGMMCIASYRDELQDFRTCSLRYGVLDETGSTATWQGTATLNIDYASTDTLTLSLGDDAPADWKITAITRGADGWYVDLIGSATA</sequence>
<evidence type="ECO:0000313" key="2">
    <source>
        <dbReference type="Proteomes" id="UP000254597"/>
    </source>
</evidence>
<dbReference type="Proteomes" id="UP000254597">
    <property type="component" value="Unassembled WGS sequence"/>
</dbReference>